<reference evidence="4 5" key="1">
    <citation type="submission" date="2024-02" db="EMBL/GenBank/DDBJ databases">
        <authorList>
            <person name="Vignale AGUSTIN F."/>
            <person name="Sosa J E."/>
            <person name="Modenutti C."/>
        </authorList>
    </citation>
    <scope>NUCLEOTIDE SEQUENCE [LARGE SCALE GENOMIC DNA]</scope>
</reference>
<evidence type="ECO:0000256" key="2">
    <source>
        <dbReference type="SAM" id="MobiDB-lite"/>
    </source>
</evidence>
<name>A0ABC8S5V5_9AQUA</name>
<dbReference type="PANTHER" id="PTHR13890:SF29">
    <property type="entry name" value="MAGNESIUM TRANSPORTER MRS2-F"/>
    <property type="match status" value="1"/>
</dbReference>
<dbReference type="GO" id="GO:0015095">
    <property type="term" value="F:magnesium ion transmembrane transporter activity"/>
    <property type="evidence" value="ECO:0007669"/>
    <property type="project" value="UniProtKB-ARBA"/>
</dbReference>
<dbReference type="Proteomes" id="UP001642360">
    <property type="component" value="Unassembled WGS sequence"/>
</dbReference>
<dbReference type="EMBL" id="CAUOFW020002103">
    <property type="protein sequence ID" value="CAK9151155.1"/>
    <property type="molecule type" value="Genomic_DNA"/>
</dbReference>
<dbReference type="Pfam" id="PF22099">
    <property type="entry name" value="MRS2-like"/>
    <property type="match status" value="1"/>
</dbReference>
<accession>A0ABC8S5V5</accession>
<dbReference type="Gene3D" id="2.40.128.330">
    <property type="match status" value="1"/>
</dbReference>
<comment type="caution">
    <text evidence="4">The sequence shown here is derived from an EMBL/GenBank/DDBJ whole genome shotgun (WGS) entry which is preliminary data.</text>
</comment>
<evidence type="ECO:0008006" key="6">
    <source>
        <dbReference type="Google" id="ProtNLM"/>
    </source>
</evidence>
<evidence type="ECO:0000256" key="3">
    <source>
        <dbReference type="SAM" id="Phobius"/>
    </source>
</evidence>
<feature type="transmembrane region" description="Helical" evidence="3">
    <location>
        <begin position="23"/>
        <end position="44"/>
    </location>
</feature>
<sequence>MREYVDDTENYINIILDDKQNQLLHIGVILGTTLLVMHLSMATIDSLNMKLHISVYDGVQRLFNEATAGIDPMEQNRRVPFPPQTRRADSGAGSKAWLVVSEHGSSNVDLGKNQIMRLTGVSAHDLRVLEPELAYPSTILCREKAIVVNLEHIRAIITANEVFVPNPMDPTLESFVWDLKCKLSVATMESRKAMEESPSTILPETGDSNPRTPTEEPNAGNSKPLPFEFRALEICLESVCNILESEMRLPHAISKR</sequence>
<dbReference type="AlphaFoldDB" id="A0ABC8S5V5"/>
<protein>
    <recommendedName>
        <fullName evidence="6">Magnesium transporter</fullName>
    </recommendedName>
</protein>
<evidence type="ECO:0000313" key="5">
    <source>
        <dbReference type="Proteomes" id="UP001642360"/>
    </source>
</evidence>
<gene>
    <name evidence="4" type="ORF">ILEXP_LOCUS19315</name>
</gene>
<keyword evidence="5" id="KW-1185">Reference proteome</keyword>
<evidence type="ECO:0000313" key="4">
    <source>
        <dbReference type="EMBL" id="CAK9151155.1"/>
    </source>
</evidence>
<keyword evidence="3" id="KW-1133">Transmembrane helix</keyword>
<keyword evidence="3" id="KW-0812">Transmembrane</keyword>
<dbReference type="PANTHER" id="PTHR13890">
    <property type="entry name" value="RNA SPLICING PROTEIN MRS2, MITOCHONDRIAL"/>
    <property type="match status" value="1"/>
</dbReference>
<organism evidence="4 5">
    <name type="scientific">Ilex paraguariensis</name>
    <name type="common">yerba mate</name>
    <dbReference type="NCBI Taxonomy" id="185542"/>
    <lineage>
        <taxon>Eukaryota</taxon>
        <taxon>Viridiplantae</taxon>
        <taxon>Streptophyta</taxon>
        <taxon>Embryophyta</taxon>
        <taxon>Tracheophyta</taxon>
        <taxon>Spermatophyta</taxon>
        <taxon>Magnoliopsida</taxon>
        <taxon>eudicotyledons</taxon>
        <taxon>Gunneridae</taxon>
        <taxon>Pentapetalae</taxon>
        <taxon>asterids</taxon>
        <taxon>campanulids</taxon>
        <taxon>Aquifoliales</taxon>
        <taxon>Aquifoliaceae</taxon>
        <taxon>Ilex</taxon>
    </lineage>
</organism>
<comment type="similarity">
    <text evidence="1">Belongs to the CorA metal ion transporter (MIT) (TC 1.A.35.5) family.</text>
</comment>
<dbReference type="InterPro" id="IPR039204">
    <property type="entry name" value="MRS2-like"/>
</dbReference>
<feature type="compositionally biased region" description="Polar residues" evidence="2">
    <location>
        <begin position="197"/>
        <end position="212"/>
    </location>
</feature>
<evidence type="ECO:0000256" key="1">
    <source>
        <dbReference type="ARBA" id="ARBA00007535"/>
    </source>
</evidence>
<feature type="region of interest" description="Disordered" evidence="2">
    <location>
        <begin position="191"/>
        <end position="224"/>
    </location>
</feature>
<dbReference type="Gene3D" id="1.20.58.340">
    <property type="entry name" value="Magnesium transport protein CorA, transmembrane region"/>
    <property type="match status" value="1"/>
</dbReference>
<proteinExistence type="inferred from homology"/>
<keyword evidence="3" id="KW-0472">Membrane</keyword>